<dbReference type="Proteomes" id="UP000321234">
    <property type="component" value="Unassembled WGS sequence"/>
</dbReference>
<dbReference type="EC" id="6.2.1.16" evidence="9"/>
<dbReference type="InterPro" id="IPR005914">
    <property type="entry name" value="Acac_CoA_synth"/>
</dbReference>
<evidence type="ECO:0000259" key="7">
    <source>
        <dbReference type="Pfam" id="PF13193"/>
    </source>
</evidence>
<dbReference type="NCBIfam" id="TIGR01217">
    <property type="entry name" value="ac_ac_CoA_syn"/>
    <property type="match status" value="1"/>
</dbReference>
<dbReference type="PANTHER" id="PTHR42921:SF1">
    <property type="entry name" value="ACETOACETYL-COA SYNTHETASE"/>
    <property type="match status" value="1"/>
</dbReference>
<sequence length="707" mass="76799">MSRPHPRRRTSTPSRRQINAPSTRTSRRCVATTVRPTVGAVATEPSDSPDVLWSPPRERVDGSRLREYLDWLEQRQGRPFPDHDALWEWSVADLDGFWRSVVEFFGLRVTGGDGRVRTDDPMPHVRWFPGARTSWAEHALRLGGDDVAALVCVREGGGGAREVSRAQLRHAVAQAAAWLRRNGVRPGDRVVAYLPNTEHAVIACLAAAAVGAVWACCSPDFGAEGTTGRLAQLEPVALIAADGHHWNGKTVDRREVVARLREGLPTLRHVVHVPVAFPSEAGPAGSTPWDDVVSGEEPLVFDQVPFDHPLWVLFTSGTTGLPKGLVHSHGGILLEGTKWSGLYAGMREGERLFSYTSTGWALWNIELGALLQGAAVVLYEGSHAFPPGAVWEVAARTRADLVLLGAAVVTASASAPRPPRELHDLSRLRHVLVSGSALPPAGYRWLLEQVSPDLRVDSTSGGTDISGSFIGANEYAPVRAGRISGRLAGVDCAAWDEDGHPVVDDVGDLVVTQPMPSMPVRMWNDPGGVRYAESYFDTWLGVWRHGDWVTFHSDGSVTVHGRSDSTLNRQGVRLGSSDFYDVLDPMPEIAETLVVGVELPDDGYWLGLFVVPAPGHELDDALRATVLDALRTRLTPRHRPDELVAAPAVPHTLTGKKLEVPVKKLLRGTPLARAANPATVDDPEVLRWYERFAAERGPLRPAAAQGS</sequence>
<dbReference type="GO" id="GO:0006629">
    <property type="term" value="P:lipid metabolic process"/>
    <property type="evidence" value="ECO:0007669"/>
    <property type="project" value="InterPro"/>
</dbReference>
<dbReference type="InterPro" id="IPR000873">
    <property type="entry name" value="AMP-dep_synth/lig_dom"/>
</dbReference>
<dbReference type="EMBL" id="VKAC01000007">
    <property type="protein sequence ID" value="TXR55785.1"/>
    <property type="molecule type" value="Genomic_DNA"/>
</dbReference>
<keyword evidence="2 9" id="KW-0436">Ligase</keyword>
<gene>
    <name evidence="9" type="ORF">FMM08_13265</name>
</gene>
<organism evidence="9 10">
    <name type="scientific">Quadrisphaera setariae</name>
    <dbReference type="NCBI Taxonomy" id="2593304"/>
    <lineage>
        <taxon>Bacteria</taxon>
        <taxon>Bacillati</taxon>
        <taxon>Actinomycetota</taxon>
        <taxon>Actinomycetes</taxon>
        <taxon>Kineosporiales</taxon>
        <taxon>Kineosporiaceae</taxon>
        <taxon>Quadrisphaera</taxon>
    </lineage>
</organism>
<evidence type="ECO:0000313" key="10">
    <source>
        <dbReference type="Proteomes" id="UP000321234"/>
    </source>
</evidence>
<comment type="similarity">
    <text evidence="1">Belongs to the ATP-dependent AMP-binding enzyme family.</text>
</comment>
<keyword evidence="4" id="KW-0067">ATP-binding</keyword>
<dbReference type="Gene3D" id="3.30.300.30">
    <property type="match status" value="1"/>
</dbReference>
<dbReference type="SUPFAM" id="SSF56801">
    <property type="entry name" value="Acetyl-CoA synthetase-like"/>
    <property type="match status" value="1"/>
</dbReference>
<protein>
    <submittedName>
        <fullName evidence="9">Acetoacetate--CoA ligase</fullName>
        <ecNumber evidence="9">6.2.1.16</ecNumber>
    </submittedName>
</protein>
<dbReference type="Pfam" id="PF13193">
    <property type="entry name" value="AMP-binding_C"/>
    <property type="match status" value="1"/>
</dbReference>
<accession>A0A5C8ZCF6</accession>
<dbReference type="InterPro" id="IPR045851">
    <property type="entry name" value="AMP-bd_C_sf"/>
</dbReference>
<evidence type="ECO:0000313" key="9">
    <source>
        <dbReference type="EMBL" id="TXR55785.1"/>
    </source>
</evidence>
<feature type="domain" description="AMP-binding enzyme C-terminal" evidence="7">
    <location>
        <begin position="583"/>
        <end position="656"/>
    </location>
</feature>
<reference evidence="9 10" key="1">
    <citation type="submission" date="2019-07" db="EMBL/GenBank/DDBJ databases">
        <title>Quadrisphaera sp. strain DD2A genome sequencing and assembly.</title>
        <authorList>
            <person name="Kim I."/>
        </authorList>
    </citation>
    <scope>NUCLEOTIDE SEQUENCE [LARGE SCALE GENOMIC DNA]</scope>
    <source>
        <strain evidence="9 10">DD2A</strain>
    </source>
</reference>
<evidence type="ECO:0000256" key="1">
    <source>
        <dbReference type="ARBA" id="ARBA00006432"/>
    </source>
</evidence>
<feature type="region of interest" description="Disordered" evidence="5">
    <location>
        <begin position="1"/>
        <end position="29"/>
    </location>
</feature>
<dbReference type="InterPro" id="IPR025110">
    <property type="entry name" value="AMP-bd_C"/>
</dbReference>
<dbReference type="PANTHER" id="PTHR42921">
    <property type="entry name" value="ACETOACETYL-COA SYNTHETASE"/>
    <property type="match status" value="1"/>
</dbReference>
<name>A0A5C8ZCF6_9ACTN</name>
<dbReference type="InterPro" id="IPR020845">
    <property type="entry name" value="AMP-binding_CS"/>
</dbReference>
<dbReference type="NCBIfam" id="NF002937">
    <property type="entry name" value="PRK03584.1"/>
    <property type="match status" value="1"/>
</dbReference>
<evidence type="ECO:0000256" key="5">
    <source>
        <dbReference type="SAM" id="MobiDB-lite"/>
    </source>
</evidence>
<feature type="compositionally biased region" description="Basic residues" evidence="5">
    <location>
        <begin position="1"/>
        <end position="10"/>
    </location>
</feature>
<dbReference type="InterPro" id="IPR042099">
    <property type="entry name" value="ANL_N_sf"/>
</dbReference>
<evidence type="ECO:0000256" key="4">
    <source>
        <dbReference type="ARBA" id="ARBA00022840"/>
    </source>
</evidence>
<dbReference type="GO" id="GO:0005524">
    <property type="term" value="F:ATP binding"/>
    <property type="evidence" value="ECO:0007669"/>
    <property type="project" value="UniProtKB-KW"/>
</dbReference>
<feature type="domain" description="Acetyl-coenzyme A synthetase N-terminal" evidence="8">
    <location>
        <begin position="84"/>
        <end position="138"/>
    </location>
</feature>
<dbReference type="Pfam" id="PF00501">
    <property type="entry name" value="AMP-binding"/>
    <property type="match status" value="1"/>
</dbReference>
<dbReference type="Pfam" id="PF16177">
    <property type="entry name" value="ACAS_N"/>
    <property type="match status" value="1"/>
</dbReference>
<dbReference type="PROSITE" id="PS00455">
    <property type="entry name" value="AMP_BINDING"/>
    <property type="match status" value="1"/>
</dbReference>
<evidence type="ECO:0000259" key="6">
    <source>
        <dbReference type="Pfam" id="PF00501"/>
    </source>
</evidence>
<evidence type="ECO:0000256" key="3">
    <source>
        <dbReference type="ARBA" id="ARBA00022741"/>
    </source>
</evidence>
<dbReference type="AlphaFoldDB" id="A0A5C8ZCF6"/>
<feature type="domain" description="AMP-dependent synthetase/ligase" evidence="6">
    <location>
        <begin position="147"/>
        <end position="514"/>
    </location>
</feature>
<keyword evidence="10" id="KW-1185">Reference proteome</keyword>
<comment type="caution">
    <text evidence="9">The sequence shown here is derived from an EMBL/GenBank/DDBJ whole genome shotgun (WGS) entry which is preliminary data.</text>
</comment>
<dbReference type="OrthoDB" id="9803968at2"/>
<dbReference type="InterPro" id="IPR032387">
    <property type="entry name" value="ACAS_N"/>
</dbReference>
<evidence type="ECO:0000256" key="2">
    <source>
        <dbReference type="ARBA" id="ARBA00022598"/>
    </source>
</evidence>
<dbReference type="Gene3D" id="3.40.50.12780">
    <property type="entry name" value="N-terminal domain of ligase-like"/>
    <property type="match status" value="1"/>
</dbReference>
<dbReference type="GO" id="GO:0030729">
    <property type="term" value="F:acetoacetate-CoA ligase activity"/>
    <property type="evidence" value="ECO:0007669"/>
    <property type="project" value="UniProtKB-EC"/>
</dbReference>
<evidence type="ECO:0000259" key="8">
    <source>
        <dbReference type="Pfam" id="PF16177"/>
    </source>
</evidence>
<keyword evidence="3" id="KW-0547">Nucleotide-binding</keyword>
<proteinExistence type="inferred from homology"/>